<proteinExistence type="predicted"/>
<evidence type="ECO:0000313" key="2">
    <source>
        <dbReference type="EMBL" id="RPB07721.1"/>
    </source>
</evidence>
<sequence length="115" mass="12709">MIYSRLIRRTRLGQPNGPGPRNPRGERGGGGAEPLSHSQQVQCPPPPPWIQLLPACRTSSCLLFLFCPSIVSLYCRQRDTRITQLQLQYLHFSFSDSPCAAVSLIGVRGDATRTS</sequence>
<reference evidence="2 3" key="1">
    <citation type="journal article" date="2018" name="Nat. Ecol. Evol.">
        <title>Pezizomycetes genomes reveal the molecular basis of ectomycorrhizal truffle lifestyle.</title>
        <authorList>
            <person name="Murat C."/>
            <person name="Payen T."/>
            <person name="Noel B."/>
            <person name="Kuo A."/>
            <person name="Morin E."/>
            <person name="Chen J."/>
            <person name="Kohler A."/>
            <person name="Krizsan K."/>
            <person name="Balestrini R."/>
            <person name="Da Silva C."/>
            <person name="Montanini B."/>
            <person name="Hainaut M."/>
            <person name="Levati E."/>
            <person name="Barry K.W."/>
            <person name="Belfiori B."/>
            <person name="Cichocki N."/>
            <person name="Clum A."/>
            <person name="Dockter R.B."/>
            <person name="Fauchery L."/>
            <person name="Guy J."/>
            <person name="Iotti M."/>
            <person name="Le Tacon F."/>
            <person name="Lindquist E.A."/>
            <person name="Lipzen A."/>
            <person name="Malagnac F."/>
            <person name="Mello A."/>
            <person name="Molinier V."/>
            <person name="Miyauchi S."/>
            <person name="Poulain J."/>
            <person name="Riccioni C."/>
            <person name="Rubini A."/>
            <person name="Sitrit Y."/>
            <person name="Splivallo R."/>
            <person name="Traeger S."/>
            <person name="Wang M."/>
            <person name="Zifcakova L."/>
            <person name="Wipf D."/>
            <person name="Zambonelli A."/>
            <person name="Paolocci F."/>
            <person name="Nowrousian M."/>
            <person name="Ottonello S."/>
            <person name="Baldrian P."/>
            <person name="Spatafora J.W."/>
            <person name="Henrissat B."/>
            <person name="Nagy L.G."/>
            <person name="Aury J.M."/>
            <person name="Wincker P."/>
            <person name="Grigoriev I.V."/>
            <person name="Bonfante P."/>
            <person name="Martin F.M."/>
        </authorList>
    </citation>
    <scope>NUCLEOTIDE SEQUENCE [LARGE SCALE GENOMIC DNA]</scope>
    <source>
        <strain evidence="2 3">CCBAS932</strain>
    </source>
</reference>
<evidence type="ECO:0000313" key="3">
    <source>
        <dbReference type="Proteomes" id="UP000277580"/>
    </source>
</evidence>
<name>A0A3N4KH75_9PEZI</name>
<protein>
    <submittedName>
        <fullName evidence="2">Uncharacterized protein</fullName>
    </submittedName>
</protein>
<dbReference type="EMBL" id="ML119176">
    <property type="protein sequence ID" value="RPB07721.1"/>
    <property type="molecule type" value="Genomic_DNA"/>
</dbReference>
<dbReference type="AlphaFoldDB" id="A0A3N4KH75"/>
<keyword evidence="3" id="KW-1185">Reference proteome</keyword>
<feature type="region of interest" description="Disordered" evidence="1">
    <location>
        <begin position="9"/>
        <end position="43"/>
    </location>
</feature>
<dbReference type="Proteomes" id="UP000277580">
    <property type="component" value="Unassembled WGS sequence"/>
</dbReference>
<organism evidence="2 3">
    <name type="scientific">Morchella conica CCBAS932</name>
    <dbReference type="NCBI Taxonomy" id="1392247"/>
    <lineage>
        <taxon>Eukaryota</taxon>
        <taxon>Fungi</taxon>
        <taxon>Dikarya</taxon>
        <taxon>Ascomycota</taxon>
        <taxon>Pezizomycotina</taxon>
        <taxon>Pezizomycetes</taxon>
        <taxon>Pezizales</taxon>
        <taxon>Morchellaceae</taxon>
        <taxon>Morchella</taxon>
    </lineage>
</organism>
<dbReference type="InParanoid" id="A0A3N4KH75"/>
<gene>
    <name evidence="2" type="ORF">P167DRAFT_392129</name>
</gene>
<accession>A0A3N4KH75</accession>
<evidence type="ECO:0000256" key="1">
    <source>
        <dbReference type="SAM" id="MobiDB-lite"/>
    </source>
</evidence>